<sequence length="628" mass="69318">MNGEPADGVDTDIPDAQHGIMIDSPTTTDRDDAIWVRPREDRIDVWVHIADVASHFAAATPADATARRRVHTRYGRDRVIGMLPQHIESAATLRTGVAQTTMTVHIGYDSHLEPVTVELSRGRLTRAHQLAYPDVSTVIDDGDHPLRDVLGHAHDLATGLLARRRRNGALAFYDLYKGYASTEEGNLIRLAEHQRNVGYLIVQEFMIAANTAVSRWAAHRDLPILYRNHRTATVGGGAIDILDELAHAQATGDAGNYELLRDRLRVVQRAAEYSPIVLGHHGLNLATYTHASSPLRRYPDLVNQRIILAHVDGRPQPYPIEEVTALAEEANQQYQLERQRRAERHRDAAKRITRGQLDTPDHRHLDDTEFSKVLRLAVATASDQAGLIDEADRRFTEGRLSMRDLYELLLRAEGDRWLPVRERAHRAIADEPGNALTVLNMYVQAEVGGPVSANHLQWQVQPIGTAHQPCFEAQLTMNLPDRTVDAHARAAMSKKDAKAQAALSMLSRLSGLPDLSRNTEPPPEPAGTPARVPDDRNATMAVNEYAQTKVINSPTWHYDRRGPSHEPTFTCTAATVFGATGEPLTAQSAAPSKQAAKSGAAQILRTLIEERLDEMALTRSGAPDGDGT</sequence>
<reference evidence="4 5" key="1">
    <citation type="submission" date="2019-06" db="EMBL/GenBank/DDBJ databases">
        <title>Sequencing the genomes of 1000 actinobacteria strains.</title>
        <authorList>
            <person name="Klenk H.-P."/>
        </authorList>
    </citation>
    <scope>NUCLEOTIDE SEQUENCE [LARGE SCALE GENOMIC DNA]</scope>
    <source>
        <strain evidence="4 5">DSM 45928</strain>
    </source>
</reference>
<gene>
    <name evidence="4" type="ORF">FB566_3755</name>
</gene>
<evidence type="ECO:0000313" key="4">
    <source>
        <dbReference type="EMBL" id="TQL78177.1"/>
    </source>
</evidence>
<evidence type="ECO:0000256" key="1">
    <source>
        <dbReference type="PROSITE-ProRule" id="PRU00266"/>
    </source>
</evidence>
<dbReference type="EMBL" id="VFOW01000001">
    <property type="protein sequence ID" value="TQL78177.1"/>
    <property type="molecule type" value="Genomic_DNA"/>
</dbReference>
<dbReference type="Proteomes" id="UP000317043">
    <property type="component" value="Unassembled WGS sequence"/>
</dbReference>
<feature type="region of interest" description="Disordered" evidence="2">
    <location>
        <begin position="1"/>
        <end position="24"/>
    </location>
</feature>
<dbReference type="RefSeq" id="WP_246100426.1">
    <property type="nucleotide sequence ID" value="NZ_JBHTGS010000001.1"/>
</dbReference>
<dbReference type="Pfam" id="PF00773">
    <property type="entry name" value="RNB"/>
    <property type="match status" value="1"/>
</dbReference>
<dbReference type="SMART" id="SM00955">
    <property type="entry name" value="RNB"/>
    <property type="match status" value="1"/>
</dbReference>
<comment type="caution">
    <text evidence="4">The sequence shown here is derived from an EMBL/GenBank/DDBJ whole genome shotgun (WGS) entry which is preliminary data.</text>
</comment>
<dbReference type="GO" id="GO:0004540">
    <property type="term" value="F:RNA nuclease activity"/>
    <property type="evidence" value="ECO:0007669"/>
    <property type="project" value="InterPro"/>
</dbReference>
<dbReference type="PANTHER" id="PTHR23355">
    <property type="entry name" value="RIBONUCLEASE"/>
    <property type="match status" value="1"/>
</dbReference>
<dbReference type="SUPFAM" id="SSF50249">
    <property type="entry name" value="Nucleic acid-binding proteins"/>
    <property type="match status" value="1"/>
</dbReference>
<dbReference type="Gene3D" id="3.30.160.20">
    <property type="match status" value="2"/>
</dbReference>
<keyword evidence="5" id="KW-1185">Reference proteome</keyword>
<dbReference type="CDD" id="cd00048">
    <property type="entry name" value="DSRM_SF"/>
    <property type="match status" value="2"/>
</dbReference>
<feature type="region of interest" description="Disordered" evidence="2">
    <location>
        <begin position="510"/>
        <end position="534"/>
    </location>
</feature>
<proteinExistence type="predicted"/>
<accession>A0A543B016</accession>
<feature type="domain" description="DRBM" evidence="3">
    <location>
        <begin position="537"/>
        <end position="610"/>
    </location>
</feature>
<dbReference type="SUPFAM" id="SSF54768">
    <property type="entry name" value="dsRNA-binding domain-like"/>
    <property type="match status" value="2"/>
</dbReference>
<dbReference type="GO" id="GO:0003723">
    <property type="term" value="F:RNA binding"/>
    <property type="evidence" value="ECO:0007669"/>
    <property type="project" value="UniProtKB-UniRule"/>
</dbReference>
<dbReference type="InterPro" id="IPR012340">
    <property type="entry name" value="NA-bd_OB-fold"/>
</dbReference>
<evidence type="ECO:0000259" key="3">
    <source>
        <dbReference type="PROSITE" id="PS50137"/>
    </source>
</evidence>
<dbReference type="AlphaFoldDB" id="A0A543B016"/>
<dbReference type="PANTHER" id="PTHR23355:SF9">
    <property type="entry name" value="DIS3-LIKE EXONUCLEASE 2"/>
    <property type="match status" value="1"/>
</dbReference>
<keyword evidence="1" id="KW-0694">RNA-binding</keyword>
<dbReference type="PROSITE" id="PS50137">
    <property type="entry name" value="DS_RBD"/>
    <property type="match status" value="2"/>
</dbReference>
<dbReference type="SMART" id="SM00358">
    <property type="entry name" value="DSRM"/>
    <property type="match status" value="2"/>
</dbReference>
<evidence type="ECO:0000313" key="5">
    <source>
        <dbReference type="Proteomes" id="UP000317043"/>
    </source>
</evidence>
<dbReference type="InterPro" id="IPR001900">
    <property type="entry name" value="RNase_II/R"/>
</dbReference>
<dbReference type="InterPro" id="IPR050180">
    <property type="entry name" value="RNR_Ribonuclease"/>
</dbReference>
<name>A0A543B016_9ACTN</name>
<protein>
    <submittedName>
        <fullName evidence="4">Ribonuclease R</fullName>
    </submittedName>
</protein>
<dbReference type="InParanoid" id="A0A543B016"/>
<dbReference type="InterPro" id="IPR014720">
    <property type="entry name" value="dsRBD_dom"/>
</dbReference>
<feature type="domain" description="DRBM" evidence="3">
    <location>
        <begin position="434"/>
        <end position="511"/>
    </location>
</feature>
<evidence type="ECO:0000256" key="2">
    <source>
        <dbReference type="SAM" id="MobiDB-lite"/>
    </source>
</evidence>
<dbReference type="GO" id="GO:0006402">
    <property type="term" value="P:mRNA catabolic process"/>
    <property type="evidence" value="ECO:0007669"/>
    <property type="project" value="TreeGrafter"/>
</dbReference>
<organism evidence="4 5">
    <name type="scientific">Stackebrandtia endophytica</name>
    <dbReference type="NCBI Taxonomy" id="1496996"/>
    <lineage>
        <taxon>Bacteria</taxon>
        <taxon>Bacillati</taxon>
        <taxon>Actinomycetota</taxon>
        <taxon>Actinomycetes</taxon>
        <taxon>Glycomycetales</taxon>
        <taxon>Glycomycetaceae</taxon>
        <taxon>Stackebrandtia</taxon>
    </lineage>
</organism>